<dbReference type="GeneID" id="85447718"/>
<sequence length="129" mass="13672">MPCGDYVPEGKGDDGQDRVKEHLDSCPRRARGSKSPSGDDTDRSSTGTPELDASAKGRLDDSSRSPPDSKSSSSDDSDRSSAGTPKTSARVGSDETFTQPAISIRGMKVTARRAVFQNLVVSQTNNHTV</sequence>
<feature type="compositionally biased region" description="Basic and acidic residues" evidence="1">
    <location>
        <begin position="8"/>
        <end position="27"/>
    </location>
</feature>
<evidence type="ECO:0000313" key="2">
    <source>
        <dbReference type="EMBL" id="KAK1595332.1"/>
    </source>
</evidence>
<comment type="caution">
    <text evidence="2">The sequence shown here is derived from an EMBL/GenBank/DDBJ whole genome shotgun (WGS) entry which is preliminary data.</text>
</comment>
<keyword evidence="3" id="KW-1185">Reference proteome</keyword>
<proteinExistence type="predicted"/>
<feature type="compositionally biased region" description="Basic and acidic residues" evidence="1">
    <location>
        <begin position="53"/>
        <end position="63"/>
    </location>
</feature>
<gene>
    <name evidence="2" type="ORF">LY79DRAFT_668117</name>
</gene>
<feature type="compositionally biased region" description="Polar residues" evidence="1">
    <location>
        <begin position="34"/>
        <end position="48"/>
    </location>
</feature>
<dbReference type="AlphaFoldDB" id="A0AAD8Q530"/>
<evidence type="ECO:0000256" key="1">
    <source>
        <dbReference type="SAM" id="MobiDB-lite"/>
    </source>
</evidence>
<dbReference type="Proteomes" id="UP001230504">
    <property type="component" value="Unassembled WGS sequence"/>
</dbReference>
<evidence type="ECO:0000313" key="3">
    <source>
        <dbReference type="Proteomes" id="UP001230504"/>
    </source>
</evidence>
<dbReference type="RefSeq" id="XP_060416379.1">
    <property type="nucleotide sequence ID" value="XM_060563478.1"/>
</dbReference>
<feature type="region of interest" description="Disordered" evidence="1">
    <location>
        <begin position="1"/>
        <end position="101"/>
    </location>
</feature>
<accession>A0AAD8Q530</accession>
<name>A0AAD8Q530_9PEZI</name>
<feature type="compositionally biased region" description="Low complexity" evidence="1">
    <location>
        <begin position="64"/>
        <end position="74"/>
    </location>
</feature>
<protein>
    <submittedName>
        <fullName evidence="2">Uncharacterized protein</fullName>
    </submittedName>
</protein>
<dbReference type="EMBL" id="JAHLJV010000016">
    <property type="protein sequence ID" value="KAK1595332.1"/>
    <property type="molecule type" value="Genomic_DNA"/>
</dbReference>
<organism evidence="2 3">
    <name type="scientific">Colletotrichum navitas</name>
    <dbReference type="NCBI Taxonomy" id="681940"/>
    <lineage>
        <taxon>Eukaryota</taxon>
        <taxon>Fungi</taxon>
        <taxon>Dikarya</taxon>
        <taxon>Ascomycota</taxon>
        <taxon>Pezizomycotina</taxon>
        <taxon>Sordariomycetes</taxon>
        <taxon>Hypocreomycetidae</taxon>
        <taxon>Glomerellales</taxon>
        <taxon>Glomerellaceae</taxon>
        <taxon>Colletotrichum</taxon>
        <taxon>Colletotrichum graminicola species complex</taxon>
    </lineage>
</organism>
<reference evidence="2" key="1">
    <citation type="submission" date="2021-06" db="EMBL/GenBank/DDBJ databases">
        <title>Comparative genomics, transcriptomics and evolutionary studies reveal genomic signatures of adaptation to plant cell wall in hemibiotrophic fungi.</title>
        <authorList>
            <consortium name="DOE Joint Genome Institute"/>
            <person name="Baroncelli R."/>
            <person name="Diaz J.F."/>
            <person name="Benocci T."/>
            <person name="Peng M."/>
            <person name="Battaglia E."/>
            <person name="Haridas S."/>
            <person name="Andreopoulos W."/>
            <person name="Labutti K."/>
            <person name="Pangilinan J."/>
            <person name="Floch G.L."/>
            <person name="Makela M.R."/>
            <person name="Henrissat B."/>
            <person name="Grigoriev I.V."/>
            <person name="Crouch J.A."/>
            <person name="De Vries R.P."/>
            <person name="Sukno S.A."/>
            <person name="Thon M.R."/>
        </authorList>
    </citation>
    <scope>NUCLEOTIDE SEQUENCE</scope>
    <source>
        <strain evidence="2">CBS 125086</strain>
    </source>
</reference>